<dbReference type="AlphaFoldDB" id="A0A410D793"/>
<gene>
    <name evidence="2" type="ORF">C0674_04630</name>
    <name evidence="1" type="ORF">St703_09420</name>
</gene>
<reference evidence="2 3" key="1">
    <citation type="submission" date="2018-01" db="EMBL/GenBank/DDBJ databases">
        <title>Complete genome sequencing of Sporolactobacillus terrae DLG3.</title>
        <authorList>
            <person name="Nam Y.-D."/>
            <person name="Kang J."/>
            <person name="Chung W.-H."/>
        </authorList>
    </citation>
    <scope>NUCLEOTIDE SEQUENCE [LARGE SCALE GENOMIC DNA]</scope>
    <source>
        <strain evidence="2 3">DLG3</strain>
    </source>
</reference>
<sequence>MDCLTANYLFWVKHYKRKLDVLILITRKTKPLIAIDNLLKITFLDKKYVNTRTNLTEFGMIVISFKEEFKQINFSDNIVYTATLFCKGVWANRTLTCQRT</sequence>
<protein>
    <submittedName>
        <fullName evidence="1">Uncharacterized protein</fullName>
    </submittedName>
</protein>
<evidence type="ECO:0000313" key="4">
    <source>
        <dbReference type="Proteomes" id="UP000326951"/>
    </source>
</evidence>
<evidence type="ECO:0000313" key="2">
    <source>
        <dbReference type="EMBL" id="QAA21960.1"/>
    </source>
</evidence>
<evidence type="ECO:0000313" key="1">
    <source>
        <dbReference type="EMBL" id="BBN98237.1"/>
    </source>
</evidence>
<reference evidence="1 4" key="2">
    <citation type="submission" date="2019-09" db="EMBL/GenBank/DDBJ databases">
        <title>Complete genome sequence of Sporolactobacillus terrae 70-3.</title>
        <authorList>
            <person name="Tanaka N."/>
            <person name="Shiwa Y."/>
            <person name="Fujita N."/>
            <person name="Tanasupawat S."/>
        </authorList>
    </citation>
    <scope>NUCLEOTIDE SEQUENCE [LARGE SCALE GENOMIC DNA]</scope>
    <source>
        <strain evidence="1 4">70-3</strain>
    </source>
</reference>
<dbReference type="Proteomes" id="UP000326951">
    <property type="component" value="Chromosome"/>
</dbReference>
<dbReference type="EMBL" id="CP025688">
    <property type="protein sequence ID" value="QAA21960.1"/>
    <property type="molecule type" value="Genomic_DNA"/>
</dbReference>
<accession>A0A410D793</accession>
<proteinExistence type="predicted"/>
<evidence type="ECO:0000313" key="3">
    <source>
        <dbReference type="Proteomes" id="UP000285882"/>
    </source>
</evidence>
<keyword evidence="3" id="KW-1185">Reference proteome</keyword>
<dbReference type="Proteomes" id="UP000285882">
    <property type="component" value="Chromosome"/>
</dbReference>
<dbReference type="EMBL" id="AP021853">
    <property type="protein sequence ID" value="BBN98237.1"/>
    <property type="molecule type" value="Genomic_DNA"/>
</dbReference>
<organism evidence="1 4">
    <name type="scientific">Sporolactobacillus terrae</name>
    <dbReference type="NCBI Taxonomy" id="269673"/>
    <lineage>
        <taxon>Bacteria</taxon>
        <taxon>Bacillati</taxon>
        <taxon>Bacillota</taxon>
        <taxon>Bacilli</taxon>
        <taxon>Bacillales</taxon>
        <taxon>Sporolactobacillaceae</taxon>
        <taxon>Sporolactobacillus</taxon>
    </lineage>
</organism>
<name>A0A410D793_9BACL</name>